<accession>A0A1E3PCT9</accession>
<sequence length="98" mass="10908">MVVINSSAALECKNTYSYYSSPEPTPLSDTNDSTSESASSDVDCDNTYSYYSSPDESLVNSPHLAPRDPETAMLSQQEIDEIYLERMEEEYAKREGGC</sequence>
<protein>
    <submittedName>
        <fullName evidence="2">Uncharacterized protein</fullName>
    </submittedName>
</protein>
<dbReference type="AlphaFoldDB" id="A0A1E3PCT9"/>
<gene>
    <name evidence="2" type="ORF">NADFUDRAFT_48153</name>
</gene>
<dbReference type="EMBL" id="KV454415">
    <property type="protein sequence ID" value="ODQ63249.1"/>
    <property type="molecule type" value="Genomic_DNA"/>
</dbReference>
<dbReference type="OrthoDB" id="4161095at2759"/>
<organism evidence="2 3">
    <name type="scientific">Nadsonia fulvescens var. elongata DSM 6958</name>
    <dbReference type="NCBI Taxonomy" id="857566"/>
    <lineage>
        <taxon>Eukaryota</taxon>
        <taxon>Fungi</taxon>
        <taxon>Dikarya</taxon>
        <taxon>Ascomycota</taxon>
        <taxon>Saccharomycotina</taxon>
        <taxon>Dipodascomycetes</taxon>
        <taxon>Dipodascales</taxon>
        <taxon>Dipodascales incertae sedis</taxon>
        <taxon>Nadsonia</taxon>
    </lineage>
</organism>
<keyword evidence="3" id="KW-1185">Reference proteome</keyword>
<evidence type="ECO:0000313" key="3">
    <source>
        <dbReference type="Proteomes" id="UP000095009"/>
    </source>
</evidence>
<evidence type="ECO:0000313" key="2">
    <source>
        <dbReference type="EMBL" id="ODQ63249.1"/>
    </source>
</evidence>
<name>A0A1E3PCT9_9ASCO</name>
<feature type="compositionally biased region" description="Polar residues" evidence="1">
    <location>
        <begin position="16"/>
        <end position="60"/>
    </location>
</feature>
<reference evidence="2 3" key="1">
    <citation type="journal article" date="2016" name="Proc. Natl. Acad. Sci. U.S.A.">
        <title>Comparative genomics of biotechnologically important yeasts.</title>
        <authorList>
            <person name="Riley R."/>
            <person name="Haridas S."/>
            <person name="Wolfe K.H."/>
            <person name="Lopes M.R."/>
            <person name="Hittinger C.T."/>
            <person name="Goeker M."/>
            <person name="Salamov A.A."/>
            <person name="Wisecaver J.H."/>
            <person name="Long T.M."/>
            <person name="Calvey C.H."/>
            <person name="Aerts A.L."/>
            <person name="Barry K.W."/>
            <person name="Choi C."/>
            <person name="Clum A."/>
            <person name="Coughlan A.Y."/>
            <person name="Deshpande S."/>
            <person name="Douglass A.P."/>
            <person name="Hanson S.J."/>
            <person name="Klenk H.-P."/>
            <person name="LaButti K.M."/>
            <person name="Lapidus A."/>
            <person name="Lindquist E.A."/>
            <person name="Lipzen A.M."/>
            <person name="Meier-Kolthoff J.P."/>
            <person name="Ohm R.A."/>
            <person name="Otillar R.P."/>
            <person name="Pangilinan J.L."/>
            <person name="Peng Y."/>
            <person name="Rokas A."/>
            <person name="Rosa C.A."/>
            <person name="Scheuner C."/>
            <person name="Sibirny A.A."/>
            <person name="Slot J.C."/>
            <person name="Stielow J.B."/>
            <person name="Sun H."/>
            <person name="Kurtzman C.P."/>
            <person name="Blackwell M."/>
            <person name="Grigoriev I.V."/>
            <person name="Jeffries T.W."/>
        </authorList>
    </citation>
    <scope>NUCLEOTIDE SEQUENCE [LARGE SCALE GENOMIC DNA]</scope>
    <source>
        <strain evidence="2 3">DSM 6958</strain>
    </source>
</reference>
<dbReference type="Proteomes" id="UP000095009">
    <property type="component" value="Unassembled WGS sequence"/>
</dbReference>
<evidence type="ECO:0000256" key="1">
    <source>
        <dbReference type="SAM" id="MobiDB-lite"/>
    </source>
</evidence>
<proteinExistence type="predicted"/>
<feature type="region of interest" description="Disordered" evidence="1">
    <location>
        <begin position="16"/>
        <end position="71"/>
    </location>
</feature>